<dbReference type="Proteomes" id="UP001519295">
    <property type="component" value="Unassembled WGS sequence"/>
</dbReference>
<reference evidence="3 4" key="1">
    <citation type="submission" date="2021-03" db="EMBL/GenBank/DDBJ databases">
        <title>Sequencing the genomes of 1000 actinobacteria strains.</title>
        <authorList>
            <person name="Klenk H.-P."/>
        </authorList>
    </citation>
    <scope>NUCLEOTIDE SEQUENCE [LARGE SCALE GENOMIC DNA]</scope>
    <source>
        <strain evidence="3 4">DSM 45256</strain>
    </source>
</reference>
<dbReference type="InterPro" id="IPR020904">
    <property type="entry name" value="Sc_DH/Rdtase_CS"/>
</dbReference>
<organism evidence="3 4">
    <name type="scientific">Pseudonocardia parietis</name>
    <dbReference type="NCBI Taxonomy" id="570936"/>
    <lineage>
        <taxon>Bacteria</taxon>
        <taxon>Bacillati</taxon>
        <taxon>Actinomycetota</taxon>
        <taxon>Actinomycetes</taxon>
        <taxon>Pseudonocardiales</taxon>
        <taxon>Pseudonocardiaceae</taxon>
        <taxon>Pseudonocardia</taxon>
    </lineage>
</organism>
<dbReference type="SMART" id="SM00822">
    <property type="entry name" value="PKS_KR"/>
    <property type="match status" value="1"/>
</dbReference>
<proteinExistence type="inferred from homology"/>
<dbReference type="PANTHER" id="PTHR42760:SF123">
    <property type="entry name" value="OXIDOREDUCTASE"/>
    <property type="match status" value="1"/>
</dbReference>
<sequence>MTTVPSFDLTGRTVWVTGAGKGLGRAVAVAAAHAGARVAATARTAGDLEKLAAELAGVAVVDVVPAAVDDPDAVDAAAATILHRTGRIDGVVNAAGISPVFVRSERLSDADWQRVLRVNLDGTFHVCRAAGRAMLEQGSGSIVNVTSVHAEVGAERIAAYAASKGAITALSRTLAVEWADRGVRVNCLAPGYVPTELSNGLLDSPRGEAVRARIPMGRTGHPHEVAGAAVFLLGDAAAYTTGSTITTDGGWTAW</sequence>
<feature type="domain" description="Ketoreductase" evidence="2">
    <location>
        <begin position="12"/>
        <end position="192"/>
    </location>
</feature>
<name>A0ABS4VVU1_9PSEU</name>
<dbReference type="PRINTS" id="PR00081">
    <property type="entry name" value="GDHRDH"/>
</dbReference>
<keyword evidence="4" id="KW-1185">Reference proteome</keyword>
<dbReference type="SUPFAM" id="SSF51735">
    <property type="entry name" value="NAD(P)-binding Rossmann-fold domains"/>
    <property type="match status" value="1"/>
</dbReference>
<evidence type="ECO:0000313" key="4">
    <source>
        <dbReference type="Proteomes" id="UP001519295"/>
    </source>
</evidence>
<dbReference type="InterPro" id="IPR057326">
    <property type="entry name" value="KR_dom"/>
</dbReference>
<gene>
    <name evidence="3" type="ORF">JOF36_003736</name>
</gene>
<comment type="caution">
    <text evidence="3">The sequence shown here is derived from an EMBL/GenBank/DDBJ whole genome shotgun (WGS) entry which is preliminary data.</text>
</comment>
<dbReference type="Pfam" id="PF13561">
    <property type="entry name" value="adh_short_C2"/>
    <property type="match status" value="1"/>
</dbReference>
<evidence type="ECO:0000313" key="3">
    <source>
        <dbReference type="EMBL" id="MBP2368040.1"/>
    </source>
</evidence>
<dbReference type="PROSITE" id="PS00061">
    <property type="entry name" value="ADH_SHORT"/>
    <property type="match status" value="1"/>
</dbReference>
<dbReference type="EMBL" id="JAGINU010000001">
    <property type="protein sequence ID" value="MBP2368040.1"/>
    <property type="molecule type" value="Genomic_DNA"/>
</dbReference>
<protein>
    <submittedName>
        <fullName evidence="3">NAD(P)-dependent dehydrogenase (Short-subunit alcohol dehydrogenase family)</fullName>
    </submittedName>
</protein>
<evidence type="ECO:0000259" key="2">
    <source>
        <dbReference type="SMART" id="SM00822"/>
    </source>
</evidence>
<dbReference type="PANTHER" id="PTHR42760">
    <property type="entry name" value="SHORT-CHAIN DEHYDROGENASES/REDUCTASES FAMILY MEMBER"/>
    <property type="match status" value="1"/>
</dbReference>
<dbReference type="PRINTS" id="PR00080">
    <property type="entry name" value="SDRFAMILY"/>
</dbReference>
<comment type="similarity">
    <text evidence="1">Belongs to the short-chain dehydrogenases/reductases (SDR) family.</text>
</comment>
<evidence type="ECO:0000256" key="1">
    <source>
        <dbReference type="ARBA" id="ARBA00006484"/>
    </source>
</evidence>
<dbReference type="InterPro" id="IPR036291">
    <property type="entry name" value="NAD(P)-bd_dom_sf"/>
</dbReference>
<dbReference type="InterPro" id="IPR002347">
    <property type="entry name" value="SDR_fam"/>
</dbReference>
<dbReference type="Gene3D" id="3.40.50.720">
    <property type="entry name" value="NAD(P)-binding Rossmann-like Domain"/>
    <property type="match status" value="1"/>
</dbReference>
<accession>A0ABS4VVU1</accession>
<dbReference type="RefSeq" id="WP_210028254.1">
    <property type="nucleotide sequence ID" value="NZ_JAGINU010000001.1"/>
</dbReference>